<evidence type="ECO:0000256" key="6">
    <source>
        <dbReference type="ARBA" id="ARBA00023136"/>
    </source>
</evidence>
<evidence type="ECO:0000256" key="11">
    <source>
        <dbReference type="SAM" id="Phobius"/>
    </source>
</evidence>
<feature type="transmembrane region" description="Helical" evidence="11">
    <location>
        <begin position="72"/>
        <end position="98"/>
    </location>
</feature>
<evidence type="ECO:0000256" key="1">
    <source>
        <dbReference type="ARBA" id="ARBA00004651"/>
    </source>
</evidence>
<comment type="subcellular location">
    <subcellularLocation>
        <location evidence="1">Cell membrane</location>
        <topology evidence="1">Multi-pass membrane protein</topology>
    </subcellularLocation>
</comment>
<gene>
    <name evidence="14" type="ORF">PEVE_00043638</name>
</gene>
<dbReference type="Gene3D" id="1.20.1070.10">
    <property type="entry name" value="Rhodopsin 7-helix transmembrane proteins"/>
    <property type="match status" value="1"/>
</dbReference>
<proteinExistence type="inferred from homology"/>
<dbReference type="PRINTS" id="PR00237">
    <property type="entry name" value="GPCRRHODOPSN"/>
</dbReference>
<keyword evidence="7 10" id="KW-0675">Receptor</keyword>
<dbReference type="EMBL" id="CALNXI010000009">
    <property type="protein sequence ID" value="CAH3014343.1"/>
    <property type="molecule type" value="Genomic_DNA"/>
</dbReference>
<keyword evidence="4 11" id="KW-1133">Transmembrane helix</keyword>
<keyword evidence="5 10" id="KW-0297">G-protein coupled receptor</keyword>
<evidence type="ECO:0000256" key="12">
    <source>
        <dbReference type="SAM" id="SignalP"/>
    </source>
</evidence>
<dbReference type="InterPro" id="IPR017452">
    <property type="entry name" value="GPCR_Rhodpsn_7TM"/>
</dbReference>
<evidence type="ECO:0000256" key="5">
    <source>
        <dbReference type="ARBA" id="ARBA00023040"/>
    </source>
</evidence>
<evidence type="ECO:0000256" key="7">
    <source>
        <dbReference type="ARBA" id="ARBA00023170"/>
    </source>
</evidence>
<dbReference type="Pfam" id="PF00001">
    <property type="entry name" value="7tm_1"/>
    <property type="match status" value="1"/>
</dbReference>
<feature type="transmembrane region" description="Helical" evidence="11">
    <location>
        <begin position="150"/>
        <end position="170"/>
    </location>
</feature>
<reference evidence="14 15" key="1">
    <citation type="submission" date="2022-05" db="EMBL/GenBank/DDBJ databases">
        <authorList>
            <consortium name="Genoscope - CEA"/>
            <person name="William W."/>
        </authorList>
    </citation>
    <scope>NUCLEOTIDE SEQUENCE [LARGE SCALE GENOMIC DNA]</scope>
</reference>
<keyword evidence="15" id="KW-1185">Reference proteome</keyword>
<evidence type="ECO:0000259" key="13">
    <source>
        <dbReference type="PROSITE" id="PS50262"/>
    </source>
</evidence>
<comment type="similarity">
    <text evidence="10">Belongs to the G-protein coupled receptor 1 family.</text>
</comment>
<evidence type="ECO:0000256" key="4">
    <source>
        <dbReference type="ARBA" id="ARBA00022989"/>
    </source>
</evidence>
<feature type="signal peptide" evidence="12">
    <location>
        <begin position="1"/>
        <end position="16"/>
    </location>
</feature>
<dbReference type="PROSITE" id="PS50262">
    <property type="entry name" value="G_PROTEIN_RECEP_F1_2"/>
    <property type="match status" value="1"/>
</dbReference>
<protein>
    <recommendedName>
        <fullName evidence="13">G-protein coupled receptors family 1 profile domain-containing protein</fullName>
    </recommendedName>
</protein>
<keyword evidence="3 10" id="KW-0812">Transmembrane</keyword>
<evidence type="ECO:0000256" key="8">
    <source>
        <dbReference type="ARBA" id="ARBA00023180"/>
    </source>
</evidence>
<evidence type="ECO:0000256" key="3">
    <source>
        <dbReference type="ARBA" id="ARBA00022692"/>
    </source>
</evidence>
<evidence type="ECO:0000256" key="9">
    <source>
        <dbReference type="ARBA" id="ARBA00023224"/>
    </source>
</evidence>
<dbReference type="SMART" id="SM01381">
    <property type="entry name" value="7TM_GPCR_Srsx"/>
    <property type="match status" value="1"/>
</dbReference>
<keyword evidence="8" id="KW-0325">Glycoprotein</keyword>
<comment type="caution">
    <text evidence="14">The sequence shown here is derived from an EMBL/GenBank/DDBJ whole genome shotgun (WGS) entry which is preliminary data.</text>
</comment>
<feature type="transmembrane region" description="Helical" evidence="11">
    <location>
        <begin position="32"/>
        <end position="60"/>
    </location>
</feature>
<keyword evidence="6 11" id="KW-0472">Membrane</keyword>
<evidence type="ECO:0000256" key="2">
    <source>
        <dbReference type="ARBA" id="ARBA00022475"/>
    </source>
</evidence>
<organism evidence="14 15">
    <name type="scientific">Porites evermanni</name>
    <dbReference type="NCBI Taxonomy" id="104178"/>
    <lineage>
        <taxon>Eukaryota</taxon>
        <taxon>Metazoa</taxon>
        <taxon>Cnidaria</taxon>
        <taxon>Anthozoa</taxon>
        <taxon>Hexacorallia</taxon>
        <taxon>Scleractinia</taxon>
        <taxon>Fungiina</taxon>
        <taxon>Poritidae</taxon>
        <taxon>Porites</taxon>
    </lineage>
</organism>
<keyword evidence="9 10" id="KW-0807">Transducer</keyword>
<dbReference type="PANTHER" id="PTHR24246:SF27">
    <property type="entry name" value="ADENOSINE RECEPTOR, ISOFORM A"/>
    <property type="match status" value="1"/>
</dbReference>
<keyword evidence="2" id="KW-1003">Cell membrane</keyword>
<evidence type="ECO:0000313" key="14">
    <source>
        <dbReference type="EMBL" id="CAH3014343.1"/>
    </source>
</evidence>
<feature type="domain" description="G-protein coupled receptors family 1 profile" evidence="13">
    <location>
        <begin position="51"/>
        <end position="291"/>
    </location>
</feature>
<feature type="transmembrane region" description="Helical" evidence="11">
    <location>
        <begin position="230"/>
        <end position="259"/>
    </location>
</feature>
<feature type="chain" id="PRO_5046615516" description="G-protein coupled receptors family 1 profile domain-containing protein" evidence="12">
    <location>
        <begin position="17"/>
        <end position="339"/>
    </location>
</feature>
<name>A0ABN8LFE2_9CNID</name>
<evidence type="ECO:0000313" key="15">
    <source>
        <dbReference type="Proteomes" id="UP001159427"/>
    </source>
</evidence>
<evidence type="ECO:0000256" key="10">
    <source>
        <dbReference type="RuleBase" id="RU000688"/>
    </source>
</evidence>
<feature type="transmembrane region" description="Helical" evidence="11">
    <location>
        <begin position="110"/>
        <end position="129"/>
    </location>
</feature>
<dbReference type="PROSITE" id="PS00237">
    <property type="entry name" value="G_PROTEIN_RECEP_F1_1"/>
    <property type="match status" value="1"/>
</dbReference>
<accession>A0ABN8LFE2</accession>
<dbReference type="InterPro" id="IPR000276">
    <property type="entry name" value="GPCR_Rhodpsn"/>
</dbReference>
<keyword evidence="12" id="KW-0732">Signal</keyword>
<dbReference type="Proteomes" id="UP001159427">
    <property type="component" value="Unassembled WGS sequence"/>
</dbReference>
<dbReference type="SUPFAM" id="SSF81321">
    <property type="entry name" value="Family A G protein-coupled receptor-like"/>
    <property type="match status" value="1"/>
</dbReference>
<sequence length="339" mass="38791">MYLFLFLLRKMNNCTAANGTMKPGTQEGLITFPIMAWSVVFGILAVMAIFGNSTVILAFIRNVQLHTRTNYIIVGLATADLLVGLIAVPLYMAMTLLYKQQLEIPDVLSVMYHAVDVFGGFASIFHLMLISLERFYAIAHPVSHRNSSKVVYIAVLIICWITAGTLSFIHSIRYSNYSITRAFFILFCVSFSVAFYVICAAYLGIWRMAKKKKLIRRGSRRAFKRHDHEVMIAKSLLIVIIVFAVTWLPFFCINAVYFFQSQLKRQSISFEVIQFTKLLHYCNSAINPVIYSLKIPGFRKTFTSLLRRESTRSFRSSISFSRRESSRKPMAECDHQDNV</sequence>
<feature type="transmembrane region" description="Helical" evidence="11">
    <location>
        <begin position="182"/>
        <end position="209"/>
    </location>
</feature>
<dbReference type="PANTHER" id="PTHR24246">
    <property type="entry name" value="OLFACTORY RECEPTOR AND ADENOSINE RECEPTOR"/>
    <property type="match status" value="1"/>
</dbReference>